<dbReference type="KEGG" id="gni:GNIT_0136"/>
<accession>G4QIV1</accession>
<organism evidence="1 2">
    <name type="scientific">Glaciecola nitratireducens (strain JCM 12485 / KCTC 12276 / FR1064)</name>
    <dbReference type="NCBI Taxonomy" id="1085623"/>
    <lineage>
        <taxon>Bacteria</taxon>
        <taxon>Pseudomonadati</taxon>
        <taxon>Pseudomonadota</taxon>
        <taxon>Gammaproteobacteria</taxon>
        <taxon>Alteromonadales</taxon>
        <taxon>Alteromonadaceae</taxon>
        <taxon>Brumicola</taxon>
    </lineage>
</organism>
<proteinExistence type="predicted"/>
<dbReference type="HOGENOM" id="CLU_2271463_0_0_6"/>
<gene>
    <name evidence="1" type="ordered locus">GNIT_0136</name>
</gene>
<evidence type="ECO:0000313" key="2">
    <source>
        <dbReference type="Proteomes" id="UP000009282"/>
    </source>
</evidence>
<name>G4QIV1_GLANF</name>
<keyword evidence="2" id="KW-1185">Reference proteome</keyword>
<protein>
    <submittedName>
        <fullName evidence="1">Uncharacterized protein</fullName>
    </submittedName>
</protein>
<evidence type="ECO:0000313" key="1">
    <source>
        <dbReference type="EMBL" id="AEP28290.1"/>
    </source>
</evidence>
<dbReference type="AlphaFoldDB" id="G4QIV1"/>
<dbReference type="EMBL" id="CP003060">
    <property type="protein sequence ID" value="AEP28290.1"/>
    <property type="molecule type" value="Genomic_DNA"/>
</dbReference>
<sequence>MDKQAFTKYCADQLRAVFIAAKKGKTDDKLKHRSEGLLLAGELLGVITKSEASELIEREHITVFGETTAQRAERKNGLQALKRKSPDAYFDIPAIERRK</sequence>
<dbReference type="STRING" id="1085623.GNIT_0136"/>
<dbReference type="eggNOG" id="ENOG50339QQ">
    <property type="taxonomic scope" value="Bacteria"/>
</dbReference>
<dbReference type="RefSeq" id="WP_014107169.1">
    <property type="nucleotide sequence ID" value="NC_016041.1"/>
</dbReference>
<dbReference type="Proteomes" id="UP000009282">
    <property type="component" value="Chromosome"/>
</dbReference>
<dbReference type="OrthoDB" id="6888544at2"/>
<reference evidence="1 2" key="1">
    <citation type="journal article" date="2011" name="J. Bacteriol.">
        <title>Complete genome sequence of seawater bacterium Glaciecola nitratireducens FR1064T.</title>
        <authorList>
            <person name="Bian F."/>
            <person name="Qin Q.L."/>
            <person name="Xie B.B."/>
            <person name="Shu Y.L."/>
            <person name="Zhang X.Y."/>
            <person name="Yu Y."/>
            <person name="Chen B."/>
            <person name="Chen X.L."/>
            <person name="Zhou B.C."/>
            <person name="Zhang Y.Z."/>
        </authorList>
    </citation>
    <scope>NUCLEOTIDE SEQUENCE [LARGE SCALE GENOMIC DNA]</scope>
    <source>
        <strain evidence="2">JCM 12485 / KCTC 12276 / FR1064</strain>
    </source>
</reference>